<dbReference type="GO" id="GO:0003713">
    <property type="term" value="F:transcription coactivator activity"/>
    <property type="evidence" value="ECO:0007669"/>
    <property type="project" value="TreeGrafter"/>
</dbReference>
<dbReference type="GO" id="GO:0006357">
    <property type="term" value="P:regulation of transcription by RNA polymerase II"/>
    <property type="evidence" value="ECO:0007669"/>
    <property type="project" value="TreeGrafter"/>
</dbReference>
<dbReference type="Proteomes" id="UP000826271">
    <property type="component" value="Unassembled WGS sequence"/>
</dbReference>
<keyword evidence="3" id="KW-1185">Reference proteome</keyword>
<dbReference type="CDD" id="cd22933">
    <property type="entry name" value="HFD_HFI1"/>
    <property type="match status" value="1"/>
</dbReference>
<dbReference type="GO" id="GO:0000124">
    <property type="term" value="C:SAGA complex"/>
    <property type="evidence" value="ECO:0007669"/>
    <property type="project" value="TreeGrafter"/>
</dbReference>
<protein>
    <recommendedName>
        <fullName evidence="4">Transcriptional regulator of RNA polII, SAGA, subunit</fullName>
    </recommendedName>
</protein>
<comment type="caution">
    <text evidence="2">The sequence shown here is derived from an EMBL/GenBank/DDBJ whole genome shotgun (WGS) entry which is preliminary data.</text>
</comment>
<name>A0AAV6WBB8_9LAMI</name>
<proteinExistence type="predicted"/>
<dbReference type="EMBL" id="WHWC01000019">
    <property type="protein sequence ID" value="KAG8364210.1"/>
    <property type="molecule type" value="Genomic_DNA"/>
</dbReference>
<feature type="compositionally biased region" description="Basic and acidic residues" evidence="1">
    <location>
        <begin position="120"/>
        <end position="130"/>
    </location>
</feature>
<evidence type="ECO:0000313" key="2">
    <source>
        <dbReference type="EMBL" id="KAG8364210.1"/>
    </source>
</evidence>
<dbReference type="PANTHER" id="PTHR21277">
    <property type="entry name" value="TRANSCRIPTIONAL ADAPTER 1"/>
    <property type="match status" value="1"/>
</dbReference>
<dbReference type="InterPro" id="IPR024738">
    <property type="entry name" value="Hfi1/Tada1"/>
</dbReference>
<reference evidence="2" key="1">
    <citation type="submission" date="2019-10" db="EMBL/GenBank/DDBJ databases">
        <authorList>
            <person name="Zhang R."/>
            <person name="Pan Y."/>
            <person name="Wang J."/>
            <person name="Ma R."/>
            <person name="Yu S."/>
        </authorList>
    </citation>
    <scope>NUCLEOTIDE SEQUENCE</scope>
    <source>
        <strain evidence="2">LA-IB0</strain>
        <tissue evidence="2">Leaf</tissue>
    </source>
</reference>
<sequence length="312" mass="35184">MMGSHHFTRIDILELKDLIYQKIGQQRAEKYFDHLKRFLSSKLSKADFDRICIQTVGRENISLHNRLIRAILQNASQAKNPPQKSQKVGLKVTNGYQRNCLQSLYGDAFPQSPRKCRSPINRDRKARDRPSPLGPLGKSPSITIEETVRTQEHPSASGLHSHWEDGEEVEQFARSPSLPIKAPFGVSLKMGSTQKKSLHSVSNFSETCQNSGELPNTRTLRSRLEKKLAMEGIGISMDGVNVINNSLDVFLKKLIEPCLGISGSRCMDQTVNGFNRTYASMLDFQVAMESNPRLLGEDWSTQLEKICHYDIP</sequence>
<dbReference type="AlphaFoldDB" id="A0AAV6WBB8"/>
<gene>
    <name evidence="2" type="ORF">BUALT_Bualt19G0104600</name>
</gene>
<organism evidence="2 3">
    <name type="scientific">Buddleja alternifolia</name>
    <dbReference type="NCBI Taxonomy" id="168488"/>
    <lineage>
        <taxon>Eukaryota</taxon>
        <taxon>Viridiplantae</taxon>
        <taxon>Streptophyta</taxon>
        <taxon>Embryophyta</taxon>
        <taxon>Tracheophyta</taxon>
        <taxon>Spermatophyta</taxon>
        <taxon>Magnoliopsida</taxon>
        <taxon>eudicotyledons</taxon>
        <taxon>Gunneridae</taxon>
        <taxon>Pentapetalae</taxon>
        <taxon>asterids</taxon>
        <taxon>lamiids</taxon>
        <taxon>Lamiales</taxon>
        <taxon>Scrophulariaceae</taxon>
        <taxon>Buddlejeae</taxon>
        <taxon>Buddleja</taxon>
    </lineage>
</organism>
<accession>A0AAV6WBB8</accession>
<dbReference type="Pfam" id="PF12767">
    <property type="entry name" value="SAGA-Tad1"/>
    <property type="match status" value="1"/>
</dbReference>
<evidence type="ECO:0008006" key="4">
    <source>
        <dbReference type="Google" id="ProtNLM"/>
    </source>
</evidence>
<evidence type="ECO:0000256" key="1">
    <source>
        <dbReference type="SAM" id="MobiDB-lite"/>
    </source>
</evidence>
<dbReference type="PANTHER" id="PTHR21277:SF44">
    <property type="entry name" value="TRANSCRIPTIONAL REGULATOR OF RNA POLII, SAGA, SUBUNIT"/>
    <property type="match status" value="1"/>
</dbReference>
<evidence type="ECO:0000313" key="3">
    <source>
        <dbReference type="Proteomes" id="UP000826271"/>
    </source>
</evidence>
<feature type="region of interest" description="Disordered" evidence="1">
    <location>
        <begin position="111"/>
        <end position="142"/>
    </location>
</feature>